<protein>
    <submittedName>
        <fullName evidence="1">Uncharacterized protein</fullName>
    </submittedName>
</protein>
<dbReference type="AlphaFoldDB" id="A0A023B6J3"/>
<dbReference type="Proteomes" id="UP000019763">
    <property type="component" value="Unassembled WGS sequence"/>
</dbReference>
<name>A0A023B6J3_GRENI</name>
<accession>A0A023B6J3</accession>
<gene>
    <name evidence="1" type="ORF">GNI_079020</name>
</gene>
<keyword evidence="2" id="KW-1185">Reference proteome</keyword>
<evidence type="ECO:0000313" key="1">
    <source>
        <dbReference type="EMBL" id="EZG66583.1"/>
    </source>
</evidence>
<dbReference type="EMBL" id="AFNH02000591">
    <property type="protein sequence ID" value="EZG66583.1"/>
    <property type="molecule type" value="Genomic_DNA"/>
</dbReference>
<organism evidence="1 2">
    <name type="scientific">Gregarina niphandrodes</name>
    <name type="common">Septate eugregarine</name>
    <dbReference type="NCBI Taxonomy" id="110365"/>
    <lineage>
        <taxon>Eukaryota</taxon>
        <taxon>Sar</taxon>
        <taxon>Alveolata</taxon>
        <taxon>Apicomplexa</taxon>
        <taxon>Conoidasida</taxon>
        <taxon>Gregarinasina</taxon>
        <taxon>Eugregarinorida</taxon>
        <taxon>Gregarinidae</taxon>
        <taxon>Gregarina</taxon>
    </lineage>
</organism>
<evidence type="ECO:0000313" key="2">
    <source>
        <dbReference type="Proteomes" id="UP000019763"/>
    </source>
</evidence>
<dbReference type="VEuPathDB" id="CryptoDB:GNI_079020"/>
<reference evidence="1" key="1">
    <citation type="submission" date="2013-12" db="EMBL/GenBank/DDBJ databases">
        <authorList>
            <person name="Omoto C.K."/>
            <person name="Sibley D."/>
            <person name="Venepally P."/>
            <person name="Hadjithomas M."/>
            <person name="Karamycheva S."/>
            <person name="Brunk B."/>
            <person name="Roos D."/>
            <person name="Caler E."/>
            <person name="Lorenzi H."/>
        </authorList>
    </citation>
    <scope>NUCLEOTIDE SEQUENCE</scope>
</reference>
<dbReference type="GeneID" id="22912879"/>
<proteinExistence type="predicted"/>
<sequence length="296" mass="33837">MLIGMVRKFDPNRLTICKQMGSRLSYSTIKYAALLMFGLSYNTEHKIHNIDLIRLTQYERLKCDVGDCYPLEHSLLPIQKLSDYVKNVVDKTPILVDDIPHSELGTAFEKLRSLAVSASGTGSEGPHDIWFTYNTNLFYLNAIVQQTMKGELSRKNLSLVWRVPGCQDPTTHWIAMFSSGFAFPVDLPATTLDYLDEKGDLTCNLQDLADGGPRETFVVHCRQQELNWESNQRLKELFRMKNGWTKLELYAWLSRCMLSSNSPSIDELISRYLRAVPGTPNAHENLMLHVEKFDPL</sequence>
<dbReference type="RefSeq" id="XP_011130592.1">
    <property type="nucleotide sequence ID" value="XM_011132290.1"/>
</dbReference>
<comment type="caution">
    <text evidence="1">The sequence shown here is derived from an EMBL/GenBank/DDBJ whole genome shotgun (WGS) entry which is preliminary data.</text>
</comment>